<name>A0A563E957_9MICO</name>
<dbReference type="Pfam" id="PF01642">
    <property type="entry name" value="MM_CoA_mutase"/>
    <property type="match status" value="1"/>
</dbReference>
<evidence type="ECO:0000259" key="3">
    <source>
        <dbReference type="Pfam" id="PF01642"/>
    </source>
</evidence>
<gene>
    <name evidence="4" type="ORF">FGL98_00140</name>
</gene>
<dbReference type="PANTHER" id="PTHR48101">
    <property type="entry name" value="METHYLMALONYL-COA MUTASE, MITOCHONDRIAL-RELATED"/>
    <property type="match status" value="1"/>
</dbReference>
<dbReference type="RefSeq" id="WP_146314642.1">
    <property type="nucleotide sequence ID" value="NZ_VCQV01000001.1"/>
</dbReference>
<reference evidence="4 5" key="2">
    <citation type="submission" date="2019-08" db="EMBL/GenBank/DDBJ databases">
        <title>Jejuicoccus antrihumi gen. nov., sp. nov., a new member of the family Dermacoccaceae isolated from a cave.</title>
        <authorList>
            <person name="Schumann P."/>
            <person name="Kim I.S."/>
        </authorList>
    </citation>
    <scope>NUCLEOTIDE SEQUENCE [LARGE SCALE GENOMIC DNA]</scope>
    <source>
        <strain evidence="4 5">C5-26</strain>
    </source>
</reference>
<comment type="subunit">
    <text evidence="1">Heterodimer of an alpha and a beta chain.</text>
</comment>
<organism evidence="4 5">
    <name type="scientific">Leekyejoonella antrihumi</name>
    <dbReference type="NCBI Taxonomy" id="1660198"/>
    <lineage>
        <taxon>Bacteria</taxon>
        <taxon>Bacillati</taxon>
        <taxon>Actinomycetota</taxon>
        <taxon>Actinomycetes</taxon>
        <taxon>Micrococcales</taxon>
        <taxon>Dermacoccaceae</taxon>
        <taxon>Leekyejoonella</taxon>
    </lineage>
</organism>
<dbReference type="GO" id="GO:0031419">
    <property type="term" value="F:cobalamin binding"/>
    <property type="evidence" value="ECO:0007669"/>
    <property type="project" value="UniProtKB-KW"/>
</dbReference>
<reference evidence="4 5" key="1">
    <citation type="submission" date="2019-05" db="EMBL/GenBank/DDBJ databases">
        <authorList>
            <person name="Lee S.D."/>
        </authorList>
    </citation>
    <scope>NUCLEOTIDE SEQUENCE [LARGE SCALE GENOMIC DNA]</scope>
    <source>
        <strain evidence="4 5">C5-26</strain>
    </source>
</reference>
<sequence length="212" mass="23445">MAGRGEESGASGACRRRGNRRATSGPTQRVILRPPRFRPGDAEAWLGGERSLIAADRWDPPTATRARIEHPLTFADFSRPWLADRPPKPRTREGYAHLLGRYLLPAFGETTLTGVTHGIVRKWCVTCQREPYEPLRVDPTIEANQCERLAVPRKERDNDAAARALDGLRAAAKGTDNVLLPMCEALAARATGGEVSNALRDIWGTYVPYDVF</sequence>
<dbReference type="SUPFAM" id="SSF51703">
    <property type="entry name" value="Cobalamin (vitamin B12)-dependent enzymes"/>
    <property type="match status" value="1"/>
</dbReference>
<comment type="caution">
    <text evidence="4">The sequence shown here is derived from an EMBL/GenBank/DDBJ whole genome shotgun (WGS) entry which is preliminary data.</text>
</comment>
<evidence type="ECO:0000256" key="1">
    <source>
        <dbReference type="ARBA" id="ARBA00011870"/>
    </source>
</evidence>
<accession>A0A563E957</accession>
<feature type="region of interest" description="Disordered" evidence="2">
    <location>
        <begin position="1"/>
        <end position="34"/>
    </location>
</feature>
<dbReference type="InterPro" id="IPR016176">
    <property type="entry name" value="Cbl-dep_enz_cat"/>
</dbReference>
<protein>
    <recommendedName>
        <fullName evidence="3">Methylmalonyl-CoA mutase alpha/beta chain catalytic domain-containing protein</fullName>
    </recommendedName>
</protein>
<dbReference type="PANTHER" id="PTHR48101:SF1">
    <property type="entry name" value="METHYLMALONYL-COA MUTASE, LARGE SUBUNIT"/>
    <property type="match status" value="1"/>
</dbReference>
<evidence type="ECO:0000313" key="5">
    <source>
        <dbReference type="Proteomes" id="UP000320244"/>
    </source>
</evidence>
<evidence type="ECO:0000313" key="4">
    <source>
        <dbReference type="EMBL" id="TWP38859.1"/>
    </source>
</evidence>
<dbReference type="InterPro" id="IPR006099">
    <property type="entry name" value="MeMalonylCoA_mutase_a/b_cat"/>
</dbReference>
<dbReference type="EMBL" id="VCQV01000001">
    <property type="protein sequence ID" value="TWP38859.1"/>
    <property type="molecule type" value="Genomic_DNA"/>
</dbReference>
<feature type="domain" description="Methylmalonyl-CoA mutase alpha/beta chain catalytic" evidence="3">
    <location>
        <begin position="127"/>
        <end position="204"/>
    </location>
</feature>
<dbReference type="Gene3D" id="3.20.20.240">
    <property type="entry name" value="Methylmalonyl-CoA mutase"/>
    <property type="match status" value="1"/>
</dbReference>
<dbReference type="Proteomes" id="UP000320244">
    <property type="component" value="Unassembled WGS sequence"/>
</dbReference>
<dbReference type="AlphaFoldDB" id="A0A563E957"/>
<evidence type="ECO:0000256" key="2">
    <source>
        <dbReference type="SAM" id="MobiDB-lite"/>
    </source>
</evidence>
<keyword evidence="5" id="KW-1185">Reference proteome</keyword>
<dbReference type="GO" id="GO:0004494">
    <property type="term" value="F:methylmalonyl-CoA mutase activity"/>
    <property type="evidence" value="ECO:0007669"/>
    <property type="project" value="UniProtKB-EC"/>
</dbReference>
<proteinExistence type="predicted"/>
<dbReference type="OrthoDB" id="1822491at2"/>